<dbReference type="EMBL" id="AE010299">
    <property type="protein sequence ID" value="AAM06058.1"/>
    <property type="molecule type" value="Genomic_DNA"/>
</dbReference>
<keyword evidence="3" id="KW-1185">Reference proteome</keyword>
<reference evidence="2 3" key="1">
    <citation type="journal article" date="2002" name="Genome Res.">
        <title>The genome of Methanosarcina acetivorans reveals extensive metabolic and physiological diversity.</title>
        <authorList>
            <person name="Galagan J.E."/>
            <person name="Nusbaum C."/>
            <person name="Roy A."/>
            <person name="Endrizzi M.G."/>
            <person name="Macdonald P."/>
            <person name="FitzHugh W."/>
            <person name="Calvo S."/>
            <person name="Engels R."/>
            <person name="Smirnov S."/>
            <person name="Atnoor D."/>
            <person name="Brown A."/>
            <person name="Allen N."/>
            <person name="Naylor J."/>
            <person name="Stange-Thomann N."/>
            <person name="DeArellano K."/>
            <person name="Johnson R."/>
            <person name="Linton L."/>
            <person name="McEwan P."/>
            <person name="McKernan K."/>
            <person name="Talamas J."/>
            <person name="Tirrell A."/>
            <person name="Ye W."/>
            <person name="Zimmer A."/>
            <person name="Barber R.D."/>
            <person name="Cann I."/>
            <person name="Graham D.E."/>
            <person name="Grahame D.A."/>
            <person name="Guss A."/>
            <person name="Hedderich R."/>
            <person name="Ingram-Smith C."/>
            <person name="Kuettner C.H."/>
            <person name="Krzycki J.A."/>
            <person name="Leigh J.A."/>
            <person name="Li W."/>
            <person name="Liu J."/>
            <person name="Mukhopadhyay B."/>
            <person name="Reeve J.N."/>
            <person name="Smith K."/>
            <person name="Springer T.A."/>
            <person name="Umayam L.A."/>
            <person name="White O."/>
            <person name="White R.H."/>
            <person name="de Macario E.C."/>
            <person name="Ferry J.G."/>
            <person name="Jarrell K.F."/>
            <person name="Jing H."/>
            <person name="Macario A.J.L."/>
            <person name="Paulsen I."/>
            <person name="Pritchett M."/>
            <person name="Sowers K.R."/>
            <person name="Swanson R.V."/>
            <person name="Zinder S.H."/>
            <person name="Lander E."/>
            <person name="Metcalf W.W."/>
            <person name="Birren B."/>
        </authorList>
    </citation>
    <scope>NUCLEOTIDE SEQUENCE [LARGE SCALE GENOMIC DNA]</scope>
    <source>
        <strain evidence="3">ATCC 35395 / DSM 2834 / JCM 12185 / C2A</strain>
    </source>
</reference>
<gene>
    <name evidence="2" type="ordered locus">MA_2682</name>
</gene>
<dbReference type="EnsemblBacteria" id="AAM06058">
    <property type="protein sequence ID" value="AAM06058"/>
    <property type="gene ID" value="MA_2682"/>
</dbReference>
<dbReference type="GeneID" id="1474571"/>
<accession>Q8TMH7</accession>
<dbReference type="Proteomes" id="UP000002487">
    <property type="component" value="Chromosome"/>
</dbReference>
<evidence type="ECO:0000313" key="2">
    <source>
        <dbReference type="EMBL" id="AAM06058.1"/>
    </source>
</evidence>
<feature type="transmembrane region" description="Helical" evidence="1">
    <location>
        <begin position="81"/>
        <end position="99"/>
    </location>
</feature>
<feature type="transmembrane region" description="Helical" evidence="1">
    <location>
        <begin position="19"/>
        <end position="35"/>
    </location>
</feature>
<keyword evidence="1" id="KW-1133">Transmembrane helix</keyword>
<sequence length="144" mass="17290">MEETSINYYLKKRRKTERILLFAYTILLIGLYLLNENYNQSYYIYILDVIVYFCSLFYILYSAGRHYILYVVFIEKNVAKYDSLLMFVFMQLFITSLIFKYFNQYPLSDLIGYITATIIICGCIIVAMLYIKYIFESLVQNEKT</sequence>
<keyword evidence="1" id="KW-0812">Transmembrane</keyword>
<name>Q8TMH7_METAC</name>
<protein>
    <submittedName>
        <fullName evidence="2">Uncharacterized protein</fullName>
    </submittedName>
</protein>
<proteinExistence type="predicted"/>
<feature type="transmembrane region" description="Helical" evidence="1">
    <location>
        <begin position="111"/>
        <end position="131"/>
    </location>
</feature>
<evidence type="ECO:0000313" key="3">
    <source>
        <dbReference type="Proteomes" id="UP000002487"/>
    </source>
</evidence>
<dbReference type="KEGG" id="mac:MA_2682"/>
<organism evidence="2 3">
    <name type="scientific">Methanosarcina acetivorans (strain ATCC 35395 / DSM 2834 / JCM 12185 / C2A)</name>
    <dbReference type="NCBI Taxonomy" id="188937"/>
    <lineage>
        <taxon>Archaea</taxon>
        <taxon>Methanobacteriati</taxon>
        <taxon>Methanobacteriota</taxon>
        <taxon>Stenosarchaea group</taxon>
        <taxon>Methanomicrobia</taxon>
        <taxon>Methanosarcinales</taxon>
        <taxon>Methanosarcinaceae</taxon>
        <taxon>Methanosarcina</taxon>
    </lineage>
</organism>
<dbReference type="InParanoid" id="Q8TMH7"/>
<evidence type="ECO:0000256" key="1">
    <source>
        <dbReference type="SAM" id="Phobius"/>
    </source>
</evidence>
<dbReference type="AlphaFoldDB" id="Q8TMH7"/>
<keyword evidence="1" id="KW-0472">Membrane</keyword>
<dbReference type="HOGENOM" id="CLU_1792112_0_0_2"/>
<dbReference type="RefSeq" id="WP_011022640.1">
    <property type="nucleotide sequence ID" value="NC_003552.1"/>
</dbReference>
<feature type="transmembrane region" description="Helical" evidence="1">
    <location>
        <begin position="41"/>
        <end position="61"/>
    </location>
</feature>